<dbReference type="GO" id="GO:0016705">
    <property type="term" value="F:oxidoreductase activity, acting on paired donors, with incorporation or reduction of molecular oxygen"/>
    <property type="evidence" value="ECO:0007669"/>
    <property type="project" value="InterPro"/>
</dbReference>
<keyword evidence="3" id="KW-0560">Oxidoreductase</keyword>
<protein>
    <recommendedName>
        <fullName evidence="4">Prolyl 4-hydroxylase alpha subunit domain-containing protein</fullName>
    </recommendedName>
</protein>
<feature type="domain" description="Prolyl 4-hydroxylase alpha subunit" evidence="4">
    <location>
        <begin position="45"/>
        <end position="272"/>
    </location>
</feature>
<evidence type="ECO:0000256" key="1">
    <source>
        <dbReference type="ARBA" id="ARBA00001961"/>
    </source>
</evidence>
<dbReference type="AlphaFoldDB" id="A0A7S3C1Q9"/>
<gene>
    <name evidence="5" type="ORF">HERI1096_LOCUS39108</name>
</gene>
<evidence type="ECO:0000256" key="2">
    <source>
        <dbReference type="ARBA" id="ARBA00022964"/>
    </source>
</evidence>
<name>A0A7S3C1Q9_9EUKA</name>
<evidence type="ECO:0000313" key="5">
    <source>
        <dbReference type="EMBL" id="CAE0151737.1"/>
    </source>
</evidence>
<accession>A0A7S3C1Q9</accession>
<dbReference type="InterPro" id="IPR006620">
    <property type="entry name" value="Pro_4_hyd_alph"/>
</dbReference>
<dbReference type="GO" id="GO:0031418">
    <property type="term" value="F:L-ascorbic acid binding"/>
    <property type="evidence" value="ECO:0007669"/>
    <property type="project" value="InterPro"/>
</dbReference>
<reference evidence="5" key="1">
    <citation type="submission" date="2021-01" db="EMBL/GenBank/DDBJ databases">
        <authorList>
            <person name="Corre E."/>
            <person name="Pelletier E."/>
            <person name="Niang G."/>
            <person name="Scheremetjew M."/>
            <person name="Finn R."/>
            <person name="Kale V."/>
            <person name="Holt S."/>
            <person name="Cochrane G."/>
            <person name="Meng A."/>
            <person name="Brown T."/>
            <person name="Cohen L."/>
        </authorList>
    </citation>
    <scope>NUCLEOTIDE SEQUENCE</scope>
    <source>
        <strain evidence="5">CCMP281</strain>
    </source>
</reference>
<keyword evidence="2" id="KW-0223">Dioxygenase</keyword>
<sequence length="283" mass="32597">MPVSGTKRQRAQSSDETHQEIHVKSEWGTLLDRHQVLTARRVGSHNIWLVDELLSIKECARLLSRAEAYGFGTTHYEPSYRGNLRLTTIDASLARVVWERIRALVPRTITLRKPDDEAEKAALWWDHYPHAEGEWEAYGLNECWRLAKYRAGDRFLCHCDEAYVGSSPQEGRLDAVAEMSMLSVNIYMNGGFDNGRTRFFLRDDWRQQLKLIQDASGEMRYHAKEHGAEPDLSVVPTVGQCLLFQQPPGQCYYHDGEELGSGCKYLFRSDVMYRRKRLPACLT</sequence>
<evidence type="ECO:0000259" key="4">
    <source>
        <dbReference type="SMART" id="SM00702"/>
    </source>
</evidence>
<dbReference type="EMBL" id="HBHX01070761">
    <property type="protein sequence ID" value="CAE0151737.1"/>
    <property type="molecule type" value="Transcribed_RNA"/>
</dbReference>
<dbReference type="SMART" id="SM00702">
    <property type="entry name" value="P4Hc"/>
    <property type="match status" value="1"/>
</dbReference>
<organism evidence="5">
    <name type="scientific">Haptolina ericina</name>
    <dbReference type="NCBI Taxonomy" id="156174"/>
    <lineage>
        <taxon>Eukaryota</taxon>
        <taxon>Haptista</taxon>
        <taxon>Haptophyta</taxon>
        <taxon>Prymnesiophyceae</taxon>
        <taxon>Prymnesiales</taxon>
        <taxon>Prymnesiaceae</taxon>
        <taxon>Haptolina</taxon>
    </lineage>
</organism>
<dbReference type="GO" id="GO:0051213">
    <property type="term" value="F:dioxygenase activity"/>
    <property type="evidence" value="ECO:0007669"/>
    <property type="project" value="UniProtKB-KW"/>
</dbReference>
<dbReference type="Gene3D" id="2.60.120.620">
    <property type="entry name" value="q2cbj1_9rhob like domain"/>
    <property type="match status" value="1"/>
</dbReference>
<dbReference type="GO" id="GO:0005506">
    <property type="term" value="F:iron ion binding"/>
    <property type="evidence" value="ECO:0007669"/>
    <property type="project" value="InterPro"/>
</dbReference>
<evidence type="ECO:0000256" key="3">
    <source>
        <dbReference type="ARBA" id="ARBA00023002"/>
    </source>
</evidence>
<comment type="cofactor">
    <cofactor evidence="1">
        <name>L-ascorbate</name>
        <dbReference type="ChEBI" id="CHEBI:38290"/>
    </cofactor>
</comment>
<proteinExistence type="predicted"/>